<protein>
    <submittedName>
        <fullName evidence="1">Uncharacterized protein</fullName>
    </submittedName>
</protein>
<evidence type="ECO:0000313" key="1">
    <source>
        <dbReference type="EMBL" id="MBB6435751.1"/>
    </source>
</evidence>
<name>A0A7X0LQB4_9ACTN</name>
<proteinExistence type="predicted"/>
<comment type="caution">
    <text evidence="1">The sequence shown here is derived from an EMBL/GenBank/DDBJ whole genome shotgun (WGS) entry which is preliminary data.</text>
</comment>
<dbReference type="AlphaFoldDB" id="A0A7X0LQB4"/>
<evidence type="ECO:0000313" key="2">
    <source>
        <dbReference type="Proteomes" id="UP000540423"/>
    </source>
</evidence>
<sequence length="100" mass="11130">MNIEPRIPTTPPRDTAVERQNQTATIAFNELFAAMVKAGTLLPHLTLCLDEPGVPLDLGRLSAVDCLHLARRLNLLLALEADVRRHQRSLLEHSRTAEQS</sequence>
<dbReference type="EMBL" id="JACHEM010000004">
    <property type="protein sequence ID" value="MBB6435751.1"/>
    <property type="molecule type" value="Genomic_DNA"/>
</dbReference>
<gene>
    <name evidence="1" type="ORF">HNQ79_002208</name>
</gene>
<keyword evidence="2" id="KW-1185">Reference proteome</keyword>
<accession>A0A7X0LQB4</accession>
<dbReference type="RefSeq" id="WP_185029494.1">
    <property type="nucleotide sequence ID" value="NZ_BNBN01000007.1"/>
</dbReference>
<reference evidence="1 2" key="1">
    <citation type="submission" date="2020-08" db="EMBL/GenBank/DDBJ databases">
        <title>Genomic Encyclopedia of Type Strains, Phase IV (KMG-IV): sequencing the most valuable type-strain genomes for metagenomic binning, comparative biology and taxonomic classification.</title>
        <authorList>
            <person name="Goeker M."/>
        </authorList>
    </citation>
    <scope>NUCLEOTIDE SEQUENCE [LARGE SCALE GENOMIC DNA]</scope>
    <source>
        <strain evidence="1 2">DSM 40141</strain>
    </source>
</reference>
<organism evidence="1 2">
    <name type="scientific">Streptomyces candidus</name>
    <dbReference type="NCBI Taxonomy" id="67283"/>
    <lineage>
        <taxon>Bacteria</taxon>
        <taxon>Bacillati</taxon>
        <taxon>Actinomycetota</taxon>
        <taxon>Actinomycetes</taxon>
        <taxon>Kitasatosporales</taxon>
        <taxon>Streptomycetaceae</taxon>
        <taxon>Streptomyces</taxon>
    </lineage>
</organism>
<dbReference type="Proteomes" id="UP000540423">
    <property type="component" value="Unassembled WGS sequence"/>
</dbReference>